<sequence length="1204" mass="138551">MSETTRILSLKNVFGLNAKVKNNIWYISESCVVYPSGRCLVFHQSNGVRKIRTGSDSTEGISSLCLSPNRKYLAVAEKTKPLSANVKINDLKKNPPVIKLYETSNYTVKKTISHPGVGSHEYVCIAFSQDGKYLVAQGGGPEYNLVLWSMEGKTRVVDTFCTSSVDGDPVFQCSISPDNKTICVSGNGIFKLLTVDEREKLKVLVDGIAKRDHEPYLAHTWLDEERLIVSNANGDLFYICQNEFKQILPSSPSDGLSITSLIPYGTGFVCGGENGIVSIFEKSADDKEIYARSKTLRIMNSTQYKELGETYLDHKILNFNLSPSNENLVLSTSSAQIFTLNISSSDILQKEDEIKFEYLTIPFHSKPITGIDTAIRKPIVATCSTDKTVRIWNYIDNSLNIVKHFPAEAYSIAVHPSGLHIAVGFQDKLRFMDILGDDIREQKSFLVRNCAEVKFSNGGHYFAAAHGNVINVYNTYTLQLVSALRGHNGKIRALQWSDDDTRVLSVGMDGAVYEYVIKTEKRTIHHTSKNVAYTSVVTDGKNIYVCGSDNKIKGFSEGTPQLEYDLGENTLVCMEYSEGQKLIFGGMDNGVISVHSFPNLEYIEDKIMLHSGTINRIGKSWDDTFLFTAGEDGMLGIIEIRDRDGGKAKKETKYSEEILISGADWEEKNATIAELQAKVAELKSDNEYEQKKKEIEFNNTLREQAKNFQLELSKKQEEIQSILQEKKVVTDEYEKKIDELIEKQREKIKALEQDFNERLHNSLEQIAELNREREKEKRAILEEAKTKEEMHMRELTDITEEYEDEIKRKEASSNALMDEKAELEKKFAEIKNQMEEDQDKEIKILKETYEKKLLKMNESYNEAKSEANKWNDRFIALQKTLKQKMEQIEKLEEKKQRAENLNKQYQEDIQKMTEENKEREETIIDKEKRIFKLKRQNQELEKFRFVLEYKISTLQEQIKPSKEEITALRRETKKMRKELEKAKEKNDRLILNIKDLELKIDGRVKEIQRLNFKVKDSDTLLKRIRADIYKVAQLIQEPKELKEEVAKLYQTYVSEQIATQEMDFDIQKEYERQRSYLEKTVESLKKKLVKATETSKADNKRIMNENVLLIKEINELRKEVRSLKSRLKDKDVESKIGKKNSVENLTASAEKELPGITSLEQALKEIEMQRHKIQTLREKVEEYEAEKKALSRPISRERLPPVIV</sequence>
<evidence type="ECO:0000313" key="3">
    <source>
        <dbReference type="EMBL" id="KAF0975696.1"/>
    </source>
</evidence>
<feature type="coiled-coil region" evidence="2">
    <location>
        <begin position="1067"/>
        <end position="1193"/>
    </location>
</feature>
<feature type="repeat" description="WD" evidence="1">
    <location>
        <begin position="484"/>
        <end position="525"/>
    </location>
</feature>
<dbReference type="SUPFAM" id="SSF50978">
    <property type="entry name" value="WD40 repeat-like"/>
    <property type="match status" value="2"/>
</dbReference>
<dbReference type="GeneID" id="68112241"/>
<dbReference type="Gene3D" id="2.130.10.10">
    <property type="entry name" value="YVTN repeat-like/Quinoprotein amine dehydrogenase"/>
    <property type="match status" value="2"/>
</dbReference>
<accession>A0A6A5BLB7</accession>
<dbReference type="InterPro" id="IPR015943">
    <property type="entry name" value="WD40/YVTN_repeat-like_dom_sf"/>
</dbReference>
<keyword evidence="4" id="KW-1185">Reference proteome</keyword>
<dbReference type="RefSeq" id="XP_044560409.1">
    <property type="nucleotide sequence ID" value="XM_044708503.1"/>
</dbReference>
<dbReference type="VEuPathDB" id="AmoebaDB:FDP41_005023"/>
<dbReference type="Proteomes" id="UP000444721">
    <property type="component" value="Unassembled WGS sequence"/>
</dbReference>
<dbReference type="InterPro" id="IPR001680">
    <property type="entry name" value="WD40_rpt"/>
</dbReference>
<name>A0A6A5BLB7_NAEFO</name>
<feature type="coiled-coil region" evidence="2">
    <location>
        <begin position="665"/>
        <end position="999"/>
    </location>
</feature>
<dbReference type="OrthoDB" id="10251741at2759"/>
<protein>
    <recommendedName>
        <fullName evidence="5">Guanine nucleotide-binding protein subunit beta-like protein</fullName>
    </recommendedName>
</protein>
<comment type="caution">
    <text evidence="3">The sequence shown here is derived from an EMBL/GenBank/DDBJ whole genome shotgun (WGS) entry which is preliminary data.</text>
</comment>
<dbReference type="OMA" id="FPHCNAV"/>
<dbReference type="SMART" id="SM00320">
    <property type="entry name" value="WD40"/>
    <property type="match status" value="10"/>
</dbReference>
<organism evidence="3 4">
    <name type="scientific">Naegleria fowleri</name>
    <name type="common">Brain eating amoeba</name>
    <dbReference type="NCBI Taxonomy" id="5763"/>
    <lineage>
        <taxon>Eukaryota</taxon>
        <taxon>Discoba</taxon>
        <taxon>Heterolobosea</taxon>
        <taxon>Tetramitia</taxon>
        <taxon>Eutetramitia</taxon>
        <taxon>Vahlkampfiidae</taxon>
        <taxon>Naegleria</taxon>
    </lineage>
</organism>
<evidence type="ECO:0000313" key="4">
    <source>
        <dbReference type="Proteomes" id="UP000444721"/>
    </source>
</evidence>
<dbReference type="PROSITE" id="PS50082">
    <property type="entry name" value="WD_REPEATS_2"/>
    <property type="match status" value="2"/>
</dbReference>
<proteinExistence type="predicted"/>
<feature type="repeat" description="WD" evidence="1">
    <location>
        <begin position="361"/>
        <end position="393"/>
    </location>
</feature>
<dbReference type="VEuPathDB" id="AmoebaDB:NF0056250"/>
<dbReference type="PANTHER" id="PTHR32215:SF0">
    <property type="entry name" value="CILIA- AND FLAGELLA-ASSOCIATED PROTEIN 57"/>
    <property type="match status" value="1"/>
</dbReference>
<evidence type="ECO:0000256" key="1">
    <source>
        <dbReference type="PROSITE-ProRule" id="PRU00221"/>
    </source>
</evidence>
<dbReference type="PANTHER" id="PTHR32215">
    <property type="entry name" value="CILIA- AND FLAGELLA-ASSOCIATED PROTEIN 57"/>
    <property type="match status" value="1"/>
</dbReference>
<dbReference type="InterPro" id="IPR036322">
    <property type="entry name" value="WD40_repeat_dom_sf"/>
</dbReference>
<evidence type="ECO:0008006" key="5">
    <source>
        <dbReference type="Google" id="ProtNLM"/>
    </source>
</evidence>
<dbReference type="EMBL" id="VFQX01000043">
    <property type="protein sequence ID" value="KAF0975696.1"/>
    <property type="molecule type" value="Genomic_DNA"/>
</dbReference>
<dbReference type="Pfam" id="PF00400">
    <property type="entry name" value="WD40"/>
    <property type="match status" value="2"/>
</dbReference>
<reference evidence="3 4" key="1">
    <citation type="journal article" date="2019" name="Sci. Rep.">
        <title>Nanopore sequencing improves the draft genome of the human pathogenic amoeba Naegleria fowleri.</title>
        <authorList>
            <person name="Liechti N."/>
            <person name="Schurch N."/>
            <person name="Bruggmann R."/>
            <person name="Wittwer M."/>
        </authorList>
    </citation>
    <scope>NUCLEOTIDE SEQUENCE [LARGE SCALE GENOMIC DNA]</scope>
    <source>
        <strain evidence="3 4">ATCC 30894</strain>
    </source>
</reference>
<evidence type="ECO:0000256" key="2">
    <source>
        <dbReference type="SAM" id="Coils"/>
    </source>
</evidence>
<dbReference type="InterPro" id="IPR052993">
    <property type="entry name" value="CFA-57"/>
</dbReference>
<keyword evidence="1" id="KW-0853">WD repeat</keyword>
<keyword evidence="2" id="KW-0175">Coiled coil</keyword>
<dbReference type="VEuPathDB" id="AmoebaDB:NfTy_051080"/>
<dbReference type="AlphaFoldDB" id="A0A6A5BLB7"/>
<gene>
    <name evidence="3" type="ORF">FDP41_005023</name>
</gene>